<feature type="domain" description="Isopenicillin N synthase-like Fe(2+) 2OG dioxygenase" evidence="1">
    <location>
        <begin position="201"/>
        <end position="295"/>
    </location>
</feature>
<dbReference type="PRINTS" id="PR00682">
    <property type="entry name" value="IPNSYNTHASE"/>
</dbReference>
<keyword evidence="4" id="KW-1185">Reference proteome</keyword>
<name>A0A0N7LAR6_9BASI</name>
<dbReference type="InterPro" id="IPR026992">
    <property type="entry name" value="DIOX_N"/>
</dbReference>
<dbReference type="Pfam" id="PF14226">
    <property type="entry name" value="DIOX_N"/>
    <property type="match status" value="1"/>
</dbReference>
<dbReference type="SUPFAM" id="SSF51197">
    <property type="entry name" value="Clavaminate synthase-like"/>
    <property type="match status" value="1"/>
</dbReference>
<dbReference type="STRING" id="401625.A0A0N7LAR6"/>
<protein>
    <submittedName>
        <fullName evidence="3">Clavaminate synthase-like protein</fullName>
    </submittedName>
</protein>
<dbReference type="EMBL" id="CCYA01000254">
    <property type="protein sequence ID" value="CEH17330.1"/>
    <property type="molecule type" value="Genomic_DNA"/>
</dbReference>
<evidence type="ECO:0000313" key="3">
    <source>
        <dbReference type="EMBL" id="CEH17330.1"/>
    </source>
</evidence>
<sequence>MPASQLDLPPWIPPKPTTATDLEWAPLNTLDLSLIKGDNYDEIPTSLVQNVGESFNRDGFMYAENHGWSHDQVLRQFAIGQAAFNIVSDEDKVKYKADMINKGSFVGFKPAGHWKSGDAAVADRIEQLNFGTQSFSQEARQRLYPQSIQHLIPEIDDFNHFNHDVVLRKVLNVLSLVLKLPVDTLWNLSNDASQGLDLLRYALYHTPEEKDDKALGGVRLQGHTDFNSVSILWSQPITSLEVLMPDNQWRLVKHRDNAIVLNLGDAMQFLSGGFLKPTIHRVVAPPADQAHYERLGVFFFGLFNDNVPLEPLTDSPIVQKALGGKDLWAETRAAGKKIPTAGDWERERVRRYGQGGVKKGENGEVHKHEEFAGQKIYEYGGPRAGAAPAQAGI</sequence>
<evidence type="ECO:0000313" key="4">
    <source>
        <dbReference type="Proteomes" id="UP000054845"/>
    </source>
</evidence>
<dbReference type="InterPro" id="IPR027443">
    <property type="entry name" value="IPNS-like_sf"/>
</dbReference>
<dbReference type="Proteomes" id="UP000054845">
    <property type="component" value="Unassembled WGS sequence"/>
</dbReference>
<evidence type="ECO:0000259" key="1">
    <source>
        <dbReference type="Pfam" id="PF03171"/>
    </source>
</evidence>
<dbReference type="Gene3D" id="2.60.120.330">
    <property type="entry name" value="B-lactam Antibiotic, Isopenicillin N Synthase, Chain"/>
    <property type="match status" value="1"/>
</dbReference>
<organism evidence="3 4">
    <name type="scientific">Ceraceosorus bombacis</name>
    <dbReference type="NCBI Taxonomy" id="401625"/>
    <lineage>
        <taxon>Eukaryota</taxon>
        <taxon>Fungi</taxon>
        <taxon>Dikarya</taxon>
        <taxon>Basidiomycota</taxon>
        <taxon>Ustilaginomycotina</taxon>
        <taxon>Exobasidiomycetes</taxon>
        <taxon>Ceraceosorales</taxon>
        <taxon>Ceraceosoraceae</taxon>
        <taxon>Ceraceosorus</taxon>
    </lineage>
</organism>
<accession>A0A0N7LAR6</accession>
<proteinExistence type="predicted"/>
<feature type="domain" description="Non-haem dioxygenase N-terminal" evidence="2">
    <location>
        <begin position="29"/>
        <end position="142"/>
    </location>
</feature>
<dbReference type="OrthoDB" id="406156at2759"/>
<dbReference type="AlphaFoldDB" id="A0A0N7LAR6"/>
<dbReference type="InterPro" id="IPR044861">
    <property type="entry name" value="IPNS-like_FE2OG_OXY"/>
</dbReference>
<dbReference type="InterPro" id="IPR050231">
    <property type="entry name" value="Iron_ascorbate_oxido_reductase"/>
</dbReference>
<dbReference type="Pfam" id="PF03171">
    <property type="entry name" value="2OG-FeII_Oxy"/>
    <property type="match status" value="1"/>
</dbReference>
<reference evidence="4" key="1">
    <citation type="submission" date="2014-09" db="EMBL/GenBank/DDBJ databases">
        <authorList>
            <person name="Sharma Rahul"/>
            <person name="Thines Marco"/>
        </authorList>
    </citation>
    <scope>NUCLEOTIDE SEQUENCE [LARGE SCALE GENOMIC DNA]</scope>
</reference>
<dbReference type="PANTHER" id="PTHR47990">
    <property type="entry name" value="2-OXOGLUTARATE (2OG) AND FE(II)-DEPENDENT OXYGENASE SUPERFAMILY PROTEIN-RELATED"/>
    <property type="match status" value="1"/>
</dbReference>
<evidence type="ECO:0000259" key="2">
    <source>
        <dbReference type="Pfam" id="PF14226"/>
    </source>
</evidence>